<name>A0AAV1G4F8_XYRNO</name>
<gene>
    <name evidence="2" type="ORF">XNOV1_A035598</name>
</gene>
<protein>
    <submittedName>
        <fullName evidence="2">Uncharacterized protein</fullName>
    </submittedName>
</protein>
<evidence type="ECO:0000256" key="1">
    <source>
        <dbReference type="SAM" id="MobiDB-lite"/>
    </source>
</evidence>
<organism evidence="2 3">
    <name type="scientific">Xyrichtys novacula</name>
    <name type="common">Pearly razorfish</name>
    <name type="synonym">Hemipteronotus novacula</name>
    <dbReference type="NCBI Taxonomy" id="13765"/>
    <lineage>
        <taxon>Eukaryota</taxon>
        <taxon>Metazoa</taxon>
        <taxon>Chordata</taxon>
        <taxon>Craniata</taxon>
        <taxon>Vertebrata</taxon>
        <taxon>Euteleostomi</taxon>
        <taxon>Actinopterygii</taxon>
        <taxon>Neopterygii</taxon>
        <taxon>Teleostei</taxon>
        <taxon>Neoteleostei</taxon>
        <taxon>Acanthomorphata</taxon>
        <taxon>Eupercaria</taxon>
        <taxon>Labriformes</taxon>
        <taxon>Labridae</taxon>
        <taxon>Xyrichtys</taxon>
    </lineage>
</organism>
<sequence length="119" mass="12841">MKVQTASPPPPNGLFPLPSIAILAAHIITMHPESAKRDRAGKRSCTRANAAEPQPCSGLCSRRFQITQIHAAALRSICLSADSASAVLRCRVYHQITARGGQETRTQVTSCRVSFISSR</sequence>
<feature type="region of interest" description="Disordered" evidence="1">
    <location>
        <begin position="33"/>
        <end position="52"/>
    </location>
</feature>
<keyword evidence="3" id="KW-1185">Reference proteome</keyword>
<dbReference type="EMBL" id="OY660874">
    <property type="protein sequence ID" value="CAJ1067771.1"/>
    <property type="molecule type" value="Genomic_DNA"/>
</dbReference>
<evidence type="ECO:0000313" key="2">
    <source>
        <dbReference type="EMBL" id="CAJ1067771.1"/>
    </source>
</evidence>
<dbReference type="AlphaFoldDB" id="A0AAV1G4F8"/>
<accession>A0AAV1G4F8</accession>
<dbReference type="Proteomes" id="UP001178508">
    <property type="component" value="Chromosome 11"/>
</dbReference>
<proteinExistence type="predicted"/>
<evidence type="ECO:0000313" key="3">
    <source>
        <dbReference type="Proteomes" id="UP001178508"/>
    </source>
</evidence>
<reference evidence="2" key="1">
    <citation type="submission" date="2023-08" db="EMBL/GenBank/DDBJ databases">
        <authorList>
            <person name="Alioto T."/>
            <person name="Alioto T."/>
            <person name="Gomez Garrido J."/>
        </authorList>
    </citation>
    <scope>NUCLEOTIDE SEQUENCE</scope>
</reference>